<evidence type="ECO:0000313" key="2">
    <source>
        <dbReference type="EMBL" id="MEQ2245159.1"/>
    </source>
</evidence>
<keyword evidence="3" id="KW-1185">Reference proteome</keyword>
<comment type="caution">
    <text evidence="2">The sequence shown here is derived from an EMBL/GenBank/DDBJ whole genome shotgun (WGS) entry which is preliminary data.</text>
</comment>
<evidence type="ECO:0000313" key="3">
    <source>
        <dbReference type="Proteomes" id="UP001482620"/>
    </source>
</evidence>
<gene>
    <name evidence="2" type="ORF">ILYODFUR_024735</name>
</gene>
<proteinExistence type="predicted"/>
<feature type="compositionally biased region" description="Pro residues" evidence="1">
    <location>
        <begin position="1"/>
        <end position="11"/>
    </location>
</feature>
<name>A0ABV0UKD1_9TELE</name>
<feature type="region of interest" description="Disordered" evidence="1">
    <location>
        <begin position="1"/>
        <end position="83"/>
    </location>
</feature>
<dbReference type="EMBL" id="JAHRIQ010072472">
    <property type="protein sequence ID" value="MEQ2245159.1"/>
    <property type="molecule type" value="Genomic_DNA"/>
</dbReference>
<sequence>MPSLYPPPGLPFPTAERSRTRPHRREANNLQALPQRKKKNSHTHTQMPPQVASHSISEPSEVTAGNNPDRRRTTDTNSSGLSSLKTYFTEDLSFLSGSTILK</sequence>
<reference evidence="2 3" key="1">
    <citation type="submission" date="2021-06" db="EMBL/GenBank/DDBJ databases">
        <authorList>
            <person name="Palmer J.M."/>
        </authorList>
    </citation>
    <scope>NUCLEOTIDE SEQUENCE [LARGE SCALE GENOMIC DNA]</scope>
    <source>
        <strain evidence="3">if_2019</strain>
        <tissue evidence="2">Muscle</tissue>
    </source>
</reference>
<dbReference type="Proteomes" id="UP001482620">
    <property type="component" value="Unassembled WGS sequence"/>
</dbReference>
<protein>
    <submittedName>
        <fullName evidence="2">Uncharacterized protein</fullName>
    </submittedName>
</protein>
<accession>A0ABV0UKD1</accession>
<organism evidence="2 3">
    <name type="scientific">Ilyodon furcidens</name>
    <name type="common">goldbreast splitfin</name>
    <dbReference type="NCBI Taxonomy" id="33524"/>
    <lineage>
        <taxon>Eukaryota</taxon>
        <taxon>Metazoa</taxon>
        <taxon>Chordata</taxon>
        <taxon>Craniata</taxon>
        <taxon>Vertebrata</taxon>
        <taxon>Euteleostomi</taxon>
        <taxon>Actinopterygii</taxon>
        <taxon>Neopterygii</taxon>
        <taxon>Teleostei</taxon>
        <taxon>Neoteleostei</taxon>
        <taxon>Acanthomorphata</taxon>
        <taxon>Ovalentaria</taxon>
        <taxon>Atherinomorphae</taxon>
        <taxon>Cyprinodontiformes</taxon>
        <taxon>Goodeidae</taxon>
        <taxon>Ilyodon</taxon>
    </lineage>
</organism>
<feature type="compositionally biased region" description="Polar residues" evidence="1">
    <location>
        <begin position="43"/>
        <end position="66"/>
    </location>
</feature>
<evidence type="ECO:0000256" key="1">
    <source>
        <dbReference type="SAM" id="MobiDB-lite"/>
    </source>
</evidence>